<dbReference type="InterPro" id="IPR018042">
    <property type="entry name" value="Aspartate_kinase_CS"/>
</dbReference>
<dbReference type="CDD" id="cd04916">
    <property type="entry name" value="ACT_AKiii-YclM-BS_2"/>
    <property type="match status" value="1"/>
</dbReference>
<dbReference type="PROSITE" id="PS00324">
    <property type="entry name" value="ASPARTOKINASE"/>
    <property type="match status" value="1"/>
</dbReference>
<dbReference type="UniPathway" id="UPA00034">
    <property type="reaction ID" value="UER00015"/>
</dbReference>
<comment type="catalytic activity">
    <reaction evidence="12 14">
        <text>L-aspartate + ATP = 4-phospho-L-aspartate + ADP</text>
        <dbReference type="Rhea" id="RHEA:23776"/>
        <dbReference type="ChEBI" id="CHEBI:29991"/>
        <dbReference type="ChEBI" id="CHEBI:30616"/>
        <dbReference type="ChEBI" id="CHEBI:57535"/>
        <dbReference type="ChEBI" id="CHEBI:456216"/>
        <dbReference type="EC" id="2.7.2.4"/>
    </reaction>
</comment>
<keyword evidence="9 13" id="KW-0067">ATP-binding</keyword>
<dbReference type="AlphaFoldDB" id="A0A0M0LE57"/>
<evidence type="ECO:0000256" key="1">
    <source>
        <dbReference type="ARBA" id="ARBA00003121"/>
    </source>
</evidence>
<dbReference type="GO" id="GO:0009090">
    <property type="term" value="P:homoserine biosynthetic process"/>
    <property type="evidence" value="ECO:0007669"/>
    <property type="project" value="TreeGrafter"/>
</dbReference>
<feature type="domain" description="ACT" evidence="16">
    <location>
        <begin position="391"/>
        <end position="459"/>
    </location>
</feature>
<keyword evidence="7 13" id="KW-0547">Nucleotide-binding</keyword>
<comment type="pathway">
    <text evidence="3 15">Amino-acid biosynthesis; L-methionine biosynthesis via de novo pathway; L-homoserine from L-aspartate: step 1/3.</text>
</comment>
<dbReference type="PIRSF" id="PIRSF000726">
    <property type="entry name" value="Asp_kin"/>
    <property type="match status" value="1"/>
</dbReference>
<dbReference type="InterPro" id="IPR001341">
    <property type="entry name" value="Asp_kinase"/>
</dbReference>
<dbReference type="FunFam" id="3.30.2130.10:FF:000001">
    <property type="entry name" value="Bifunctional aspartokinase/homoserine dehydrogenase"/>
    <property type="match status" value="1"/>
</dbReference>
<evidence type="ECO:0000256" key="9">
    <source>
        <dbReference type="ARBA" id="ARBA00022840"/>
    </source>
</evidence>
<dbReference type="SUPFAM" id="SSF53633">
    <property type="entry name" value="Carbamate kinase-like"/>
    <property type="match status" value="1"/>
</dbReference>
<comment type="function">
    <text evidence="1">Catalyzes the phosphorylation of the beta-carboxyl group of aspartic acid with ATP to yield 4-phospho-L-aspartate, which is involved in the branched biosynthetic pathway leading to the biosynthesis of amino acids threonine, isoleucine and methionine.</text>
</comment>
<keyword evidence="8 14" id="KW-0418">Kinase</keyword>
<dbReference type="OrthoDB" id="9799110at2"/>
<keyword evidence="15" id="KW-0028">Amino-acid biosynthesis</keyword>
<dbReference type="CDD" id="cd04911">
    <property type="entry name" value="ACT_AKiii-YclM-BS_1"/>
    <property type="match status" value="1"/>
</dbReference>
<keyword evidence="18" id="KW-1185">Reference proteome</keyword>
<dbReference type="InterPro" id="IPR054352">
    <property type="entry name" value="ACT_Aspartokinase"/>
</dbReference>
<keyword evidence="10" id="KW-0220">Diaminopimelate biosynthesis</keyword>
<comment type="similarity">
    <text evidence="5 14">Belongs to the aspartokinase family.</text>
</comment>
<evidence type="ECO:0000256" key="4">
    <source>
        <dbReference type="ARBA" id="ARBA00005139"/>
    </source>
</evidence>
<dbReference type="InterPro" id="IPR001048">
    <property type="entry name" value="Asp/Glu/Uridylate_kinase"/>
</dbReference>
<evidence type="ECO:0000256" key="7">
    <source>
        <dbReference type="ARBA" id="ARBA00022741"/>
    </source>
</evidence>
<dbReference type="InterPro" id="IPR002912">
    <property type="entry name" value="ACT_dom"/>
</dbReference>
<proteinExistence type="inferred from homology"/>
<dbReference type="PATRIC" id="fig|263475.3.peg.3493"/>
<dbReference type="Pfam" id="PF22468">
    <property type="entry name" value="ACT_9"/>
    <property type="match status" value="1"/>
</dbReference>
<dbReference type="Proteomes" id="UP000036867">
    <property type="component" value="Unassembled WGS sequence"/>
</dbReference>
<evidence type="ECO:0000256" key="13">
    <source>
        <dbReference type="PIRSR" id="PIRSR000726-1"/>
    </source>
</evidence>
<comment type="caution">
    <text evidence="17">The sequence shown here is derived from an EMBL/GenBank/DDBJ whole genome shotgun (WGS) entry which is preliminary data.</text>
</comment>
<dbReference type="CDD" id="cd04245">
    <property type="entry name" value="AAK_AKiii-YclM-BS"/>
    <property type="match status" value="1"/>
</dbReference>
<dbReference type="NCBIfam" id="NF006540">
    <property type="entry name" value="PRK09034.1"/>
    <property type="match status" value="1"/>
</dbReference>
<dbReference type="Pfam" id="PF00696">
    <property type="entry name" value="AA_kinase"/>
    <property type="match status" value="1"/>
</dbReference>
<evidence type="ECO:0000256" key="10">
    <source>
        <dbReference type="ARBA" id="ARBA00022915"/>
    </source>
</evidence>
<evidence type="ECO:0000256" key="11">
    <source>
        <dbReference type="ARBA" id="ARBA00023154"/>
    </source>
</evidence>
<dbReference type="UniPathway" id="UPA00051">
    <property type="reaction ID" value="UER00462"/>
</dbReference>
<evidence type="ECO:0000256" key="15">
    <source>
        <dbReference type="RuleBase" id="RU004249"/>
    </source>
</evidence>
<dbReference type="Gene3D" id="1.20.120.1320">
    <property type="entry name" value="Aspartokinase, catalytic domain"/>
    <property type="match status" value="1"/>
</dbReference>
<dbReference type="GO" id="GO:0009088">
    <property type="term" value="P:threonine biosynthetic process"/>
    <property type="evidence" value="ECO:0007669"/>
    <property type="project" value="UniProtKB-UniPathway"/>
</dbReference>
<dbReference type="EMBL" id="LILB01000005">
    <property type="protein sequence ID" value="KOO48978.1"/>
    <property type="molecule type" value="Genomic_DNA"/>
</dbReference>
<dbReference type="RefSeq" id="WP_053417171.1">
    <property type="nucleotide sequence ID" value="NZ_LILB01000005.1"/>
</dbReference>
<evidence type="ECO:0000256" key="5">
    <source>
        <dbReference type="ARBA" id="ARBA00010122"/>
    </source>
</evidence>
<name>A0A0M0LE57_9BACL</name>
<dbReference type="UniPathway" id="UPA00050">
    <property type="reaction ID" value="UER00461"/>
</dbReference>
<sequence length="459" mass="50387">MKVCKFGGTSVASAEQIKKVAAIVQSDPTRRLVVVSAPGKRFNDDIKVTDLLIELANAVLQQQDAVEEKLKNVVKRYESNANGLGLDHAICEVIEADLRKRIAEAGSVTDELLMDSLKASGEDNNAKMIAAYFNSIGLKAKYMSPLEAGLIVNDLPARAQALAKAYDNLSVLKDSQEIIVFPGFFGYTEEGVLRTFERGGSDITGSILAAAVKAELYENFTDVDSVFCANPKVVNCPVEIQEITYREMRELSYAGFSVFHDEALMPVYKIGIPVCIKNTNNPSAPGTRIVSVRESNHSPVTGISADSGFSILYVSKYLMNREIGFGRKLLQILEDENISYEHTPSGLDDISVIIRSHQLSPEKEDRIVKRVETELQADDVHFRHDFSMIVIVGEGMNNNTGLAARAATAISKTGANIEMINQGSSEVSLVFGVRKEFENKILQALYNEFFALSATTLKR</sequence>
<dbReference type="STRING" id="263475.AMD00_11285"/>
<dbReference type="GO" id="GO:0019877">
    <property type="term" value="P:diaminopimelate biosynthetic process"/>
    <property type="evidence" value="ECO:0007669"/>
    <property type="project" value="UniProtKB-KW"/>
</dbReference>
<feature type="binding site" evidence="13">
    <location>
        <begin position="221"/>
        <end position="222"/>
    </location>
    <ligand>
        <name>ATP</name>
        <dbReference type="ChEBI" id="CHEBI:30616"/>
    </ligand>
</feature>
<dbReference type="InterPro" id="IPR005260">
    <property type="entry name" value="Asp_kin_monofn"/>
</dbReference>
<dbReference type="InterPro" id="IPR035804">
    <property type="entry name" value="AKIII_YclM_N"/>
</dbReference>
<dbReference type="EC" id="2.7.2.4" evidence="14"/>
<dbReference type="PROSITE" id="PS51671">
    <property type="entry name" value="ACT"/>
    <property type="match status" value="1"/>
</dbReference>
<dbReference type="PANTHER" id="PTHR21499:SF67">
    <property type="entry name" value="ASPARTOKINASE 3"/>
    <property type="match status" value="1"/>
</dbReference>
<dbReference type="GO" id="GO:0005829">
    <property type="term" value="C:cytosol"/>
    <property type="evidence" value="ECO:0007669"/>
    <property type="project" value="TreeGrafter"/>
</dbReference>
<evidence type="ECO:0000259" key="16">
    <source>
        <dbReference type="PROSITE" id="PS51671"/>
    </source>
</evidence>
<organism evidence="17 18">
    <name type="scientific">Viridibacillus arvi</name>
    <dbReference type="NCBI Taxonomy" id="263475"/>
    <lineage>
        <taxon>Bacteria</taxon>
        <taxon>Bacillati</taxon>
        <taxon>Bacillota</taxon>
        <taxon>Bacilli</taxon>
        <taxon>Bacillales</taxon>
        <taxon>Caryophanaceae</taxon>
        <taxon>Viridibacillus</taxon>
    </lineage>
</organism>
<evidence type="ECO:0000256" key="12">
    <source>
        <dbReference type="ARBA" id="ARBA00047872"/>
    </source>
</evidence>
<comment type="pathway">
    <text evidence="4 15">Amino-acid biosynthesis; L-threonine biosynthesis; L-threonine from L-aspartate: step 1/5.</text>
</comment>
<gene>
    <name evidence="17" type="ORF">AMD00_11285</name>
</gene>
<evidence type="ECO:0000256" key="8">
    <source>
        <dbReference type="ARBA" id="ARBA00022777"/>
    </source>
</evidence>
<dbReference type="NCBIfam" id="TIGR00657">
    <property type="entry name" value="asp_kinases"/>
    <property type="match status" value="1"/>
</dbReference>
<dbReference type="InterPro" id="IPR036393">
    <property type="entry name" value="AceGlu_kinase-like_sf"/>
</dbReference>
<evidence type="ECO:0000256" key="2">
    <source>
        <dbReference type="ARBA" id="ARBA00004766"/>
    </source>
</evidence>
<keyword evidence="6 14" id="KW-0808">Transferase</keyword>
<dbReference type="FunFam" id="3.40.1160.10:FF:000027">
    <property type="entry name" value="Aspartokinase"/>
    <property type="match status" value="1"/>
</dbReference>
<dbReference type="GO" id="GO:0004072">
    <property type="term" value="F:aspartate kinase activity"/>
    <property type="evidence" value="ECO:0007669"/>
    <property type="project" value="UniProtKB-EC"/>
</dbReference>
<feature type="binding site" evidence="13">
    <location>
        <position position="49"/>
    </location>
    <ligand>
        <name>substrate</name>
    </ligand>
</feature>
<dbReference type="GO" id="GO:0009089">
    <property type="term" value="P:lysine biosynthetic process via diaminopimelate"/>
    <property type="evidence" value="ECO:0007669"/>
    <property type="project" value="UniProtKB-UniPathway"/>
</dbReference>
<evidence type="ECO:0000256" key="14">
    <source>
        <dbReference type="RuleBase" id="RU003448"/>
    </source>
</evidence>
<dbReference type="InterPro" id="IPR045865">
    <property type="entry name" value="ACT-like_dom_sf"/>
</dbReference>
<dbReference type="Gene3D" id="3.40.1160.10">
    <property type="entry name" value="Acetylglutamate kinase-like"/>
    <property type="match status" value="1"/>
</dbReference>
<evidence type="ECO:0000256" key="6">
    <source>
        <dbReference type="ARBA" id="ARBA00022679"/>
    </source>
</evidence>
<keyword evidence="11" id="KW-0457">Lysine biosynthesis</keyword>
<feature type="binding site" evidence="13">
    <location>
        <begin position="5"/>
        <end position="8"/>
    </location>
    <ligand>
        <name>ATP</name>
        <dbReference type="ChEBI" id="CHEBI:30616"/>
    </ligand>
</feature>
<comment type="pathway">
    <text evidence="2 15">Amino-acid biosynthesis; L-lysine biosynthesis via DAP pathway; (S)-tetrahydrodipicolinate from L-aspartate: step 1/4.</text>
</comment>
<dbReference type="GO" id="GO:0005524">
    <property type="term" value="F:ATP binding"/>
    <property type="evidence" value="ECO:0007669"/>
    <property type="project" value="UniProtKB-KW"/>
</dbReference>
<evidence type="ECO:0000256" key="3">
    <source>
        <dbReference type="ARBA" id="ARBA00004986"/>
    </source>
</evidence>
<dbReference type="GeneID" id="301136677"/>
<feature type="binding site" evidence="13">
    <location>
        <position position="122"/>
    </location>
    <ligand>
        <name>substrate</name>
    </ligand>
</feature>
<evidence type="ECO:0000313" key="18">
    <source>
        <dbReference type="Proteomes" id="UP000036867"/>
    </source>
</evidence>
<evidence type="ECO:0000313" key="17">
    <source>
        <dbReference type="EMBL" id="KOO48978.1"/>
    </source>
</evidence>
<dbReference type="InterPro" id="IPR042199">
    <property type="entry name" value="AsparK_Bifunc_asparK/hSer_DH"/>
</dbReference>
<protein>
    <recommendedName>
        <fullName evidence="14">Aspartokinase</fullName>
        <ecNumber evidence="14">2.7.2.4</ecNumber>
    </recommendedName>
</protein>
<dbReference type="SUPFAM" id="SSF55021">
    <property type="entry name" value="ACT-like"/>
    <property type="match status" value="2"/>
</dbReference>
<dbReference type="Gene3D" id="3.30.2130.10">
    <property type="entry name" value="VC0802-like"/>
    <property type="match status" value="1"/>
</dbReference>
<reference evidence="18" key="1">
    <citation type="submission" date="2015-08" db="EMBL/GenBank/DDBJ databases">
        <title>Fjat-10028 dsm 16317.</title>
        <authorList>
            <person name="Liu B."/>
            <person name="Wang J."/>
            <person name="Zhu Y."/>
            <person name="Liu G."/>
            <person name="Chen Q."/>
            <person name="Chen Z."/>
            <person name="Lan J."/>
            <person name="Che J."/>
            <person name="Ge C."/>
            <person name="Shi H."/>
            <person name="Pan Z."/>
            <person name="Liu X."/>
        </authorList>
    </citation>
    <scope>NUCLEOTIDE SEQUENCE [LARGE SCALE GENOMIC DNA]</scope>
    <source>
        <strain evidence="18">DSM 16317</strain>
    </source>
</reference>
<accession>A0A0M0LE57</accession>
<dbReference type="PANTHER" id="PTHR21499">
    <property type="entry name" value="ASPARTATE KINASE"/>
    <property type="match status" value="1"/>
</dbReference>